<dbReference type="STRING" id="1423758.FC41_GL000991"/>
<dbReference type="GeneID" id="82847042"/>
<dbReference type="eggNOG" id="COG1254">
    <property type="taxonomic scope" value="Bacteria"/>
</dbReference>
<comment type="caution">
    <text evidence="8">The sequence shown here is derived from an EMBL/GenBank/DDBJ whole genome shotgun (WGS) entry which is preliminary data.</text>
</comment>
<dbReference type="OrthoDB" id="9808093at2"/>
<dbReference type="PANTHER" id="PTHR47268:SF4">
    <property type="entry name" value="ACYLPHOSPHATASE"/>
    <property type="match status" value="1"/>
</dbReference>
<dbReference type="PROSITE" id="PS00150">
    <property type="entry name" value="ACYLPHOSPHATASE_1"/>
    <property type="match status" value="1"/>
</dbReference>
<dbReference type="EC" id="3.6.1.7" evidence="2 5"/>
<name>I7JUW6_9LACO</name>
<dbReference type="PATRIC" id="fig|1423758.3.peg.1002"/>
<keyword evidence="5 8" id="KW-0378">Hydrolase</keyword>
<evidence type="ECO:0000313" key="9">
    <source>
        <dbReference type="Proteomes" id="UP000009320"/>
    </source>
</evidence>
<comment type="catalytic activity">
    <reaction evidence="4 5">
        <text>an acyl phosphate + H2O = a carboxylate + phosphate + H(+)</text>
        <dbReference type="Rhea" id="RHEA:14965"/>
        <dbReference type="ChEBI" id="CHEBI:15377"/>
        <dbReference type="ChEBI" id="CHEBI:15378"/>
        <dbReference type="ChEBI" id="CHEBI:29067"/>
        <dbReference type="ChEBI" id="CHEBI:43474"/>
        <dbReference type="ChEBI" id="CHEBI:59918"/>
        <dbReference type="EC" id="3.6.1.7"/>
    </reaction>
</comment>
<dbReference type="Gene3D" id="3.30.70.100">
    <property type="match status" value="1"/>
</dbReference>
<gene>
    <name evidence="8" type="ORF">BN55_00415</name>
</gene>
<evidence type="ECO:0000256" key="2">
    <source>
        <dbReference type="ARBA" id="ARBA00012150"/>
    </source>
</evidence>
<comment type="similarity">
    <text evidence="1 6">Belongs to the acylphosphatase family.</text>
</comment>
<organism evidence="8 9">
    <name type="scientific">Lactobacillus hominis DSM 23910 = CRBIP 24.179</name>
    <dbReference type="NCBI Taxonomy" id="1423758"/>
    <lineage>
        <taxon>Bacteria</taxon>
        <taxon>Bacillati</taxon>
        <taxon>Bacillota</taxon>
        <taxon>Bacilli</taxon>
        <taxon>Lactobacillales</taxon>
        <taxon>Lactobacillaceae</taxon>
        <taxon>Lactobacillus</taxon>
    </lineage>
</organism>
<dbReference type="RefSeq" id="WP_008470697.1">
    <property type="nucleotide sequence ID" value="NZ_AYZP01000002.1"/>
</dbReference>
<dbReference type="InterPro" id="IPR017968">
    <property type="entry name" value="Acylphosphatase_CS"/>
</dbReference>
<dbReference type="InterPro" id="IPR020456">
    <property type="entry name" value="Acylphosphatase"/>
</dbReference>
<dbReference type="InterPro" id="IPR036046">
    <property type="entry name" value="Acylphosphatase-like_dom_sf"/>
</dbReference>
<evidence type="ECO:0000259" key="7">
    <source>
        <dbReference type="PROSITE" id="PS51160"/>
    </source>
</evidence>
<dbReference type="InterPro" id="IPR001792">
    <property type="entry name" value="Acylphosphatase-like_dom"/>
</dbReference>
<feature type="domain" description="Acylphosphatase-like" evidence="7">
    <location>
        <begin position="3"/>
        <end position="91"/>
    </location>
</feature>
<dbReference type="SUPFAM" id="SSF54975">
    <property type="entry name" value="Acylphosphatase/BLUF domain-like"/>
    <property type="match status" value="1"/>
</dbReference>
<protein>
    <recommendedName>
        <fullName evidence="3 5">acylphosphatase</fullName>
        <ecNumber evidence="2 5">3.6.1.7</ecNumber>
    </recommendedName>
</protein>
<dbReference type="Proteomes" id="UP000009320">
    <property type="component" value="Unassembled WGS sequence"/>
</dbReference>
<evidence type="ECO:0000256" key="6">
    <source>
        <dbReference type="RuleBase" id="RU004168"/>
    </source>
</evidence>
<keyword evidence="9" id="KW-1185">Reference proteome</keyword>
<evidence type="ECO:0000313" key="8">
    <source>
        <dbReference type="EMBL" id="CCI81801.1"/>
    </source>
</evidence>
<feature type="active site" evidence="5">
    <location>
        <position position="36"/>
    </location>
</feature>
<sequence>METKQIRVTGLVQGVGFRWTTQMVANDLGIKGTVKNNMDGSVTIVAQADPLKLAQFISKVKASPTPAGRVDNIEVKNLPDQKPFHSFTVIG</sequence>
<proteinExistence type="inferred from homology"/>
<evidence type="ECO:0000256" key="5">
    <source>
        <dbReference type="PROSITE-ProRule" id="PRU00520"/>
    </source>
</evidence>
<dbReference type="EMBL" id="CAKE01000010">
    <property type="protein sequence ID" value="CCI81801.1"/>
    <property type="molecule type" value="Genomic_DNA"/>
</dbReference>
<dbReference type="PROSITE" id="PS51160">
    <property type="entry name" value="ACYLPHOSPHATASE_3"/>
    <property type="match status" value="1"/>
</dbReference>
<evidence type="ECO:0000256" key="3">
    <source>
        <dbReference type="ARBA" id="ARBA00015991"/>
    </source>
</evidence>
<accession>I7JUW6</accession>
<dbReference type="AlphaFoldDB" id="I7JUW6"/>
<dbReference type="GO" id="GO:0003998">
    <property type="term" value="F:acylphosphatase activity"/>
    <property type="evidence" value="ECO:0007669"/>
    <property type="project" value="UniProtKB-EC"/>
</dbReference>
<dbReference type="Pfam" id="PF00708">
    <property type="entry name" value="Acylphosphatase"/>
    <property type="match status" value="1"/>
</dbReference>
<evidence type="ECO:0000256" key="4">
    <source>
        <dbReference type="ARBA" id="ARBA00047645"/>
    </source>
</evidence>
<reference evidence="8 9" key="1">
    <citation type="submission" date="2012-06" db="EMBL/GenBank/DDBJ databases">
        <title>Draft Genome Sequence of Lactobacillus hominis Strain CRBIP 24.179T, isolated from human intestine.</title>
        <authorList>
            <person name="Cousin S."/>
            <person name="Ma L."/>
            <person name="Bizet C."/>
            <person name="Loux V."/>
            <person name="Bouchier C."/>
            <person name="Clermont D."/>
            <person name="Creno S."/>
        </authorList>
    </citation>
    <scope>NUCLEOTIDE SEQUENCE [LARGE SCALE GENOMIC DNA]</scope>
    <source>
        <strain evidence="9">CRBIP 24.179T</strain>
    </source>
</reference>
<evidence type="ECO:0000256" key="1">
    <source>
        <dbReference type="ARBA" id="ARBA00005614"/>
    </source>
</evidence>
<feature type="active site" evidence="5">
    <location>
        <position position="18"/>
    </location>
</feature>
<dbReference type="PANTHER" id="PTHR47268">
    <property type="entry name" value="ACYLPHOSPHATASE"/>
    <property type="match status" value="1"/>
</dbReference>